<dbReference type="STRING" id="84022.CACET_c15670"/>
<gene>
    <name evidence="1" type="ORF">CACET_c15670</name>
</gene>
<dbReference type="AlphaFoldDB" id="A0A0D8IFF5"/>
<evidence type="ECO:0000313" key="1">
    <source>
        <dbReference type="EMBL" id="AKL95016.1"/>
    </source>
</evidence>
<organism evidence="1 2">
    <name type="scientific">Clostridium aceticum</name>
    <dbReference type="NCBI Taxonomy" id="84022"/>
    <lineage>
        <taxon>Bacteria</taxon>
        <taxon>Bacillati</taxon>
        <taxon>Bacillota</taxon>
        <taxon>Clostridia</taxon>
        <taxon>Eubacteriales</taxon>
        <taxon>Clostridiaceae</taxon>
        <taxon>Clostridium</taxon>
    </lineage>
</organism>
<dbReference type="RefSeq" id="WP_044823767.1">
    <property type="nucleotide sequence ID" value="NZ_CP009687.1"/>
</dbReference>
<dbReference type="KEGG" id="cace:CACET_c15670"/>
<keyword evidence="2" id="KW-1185">Reference proteome</keyword>
<name>A0A0D8IFF5_9CLOT</name>
<accession>A0A0D8IFF5</accession>
<dbReference type="Proteomes" id="UP000035704">
    <property type="component" value="Chromosome"/>
</dbReference>
<dbReference type="EMBL" id="CP009687">
    <property type="protein sequence ID" value="AKL95016.1"/>
    <property type="molecule type" value="Genomic_DNA"/>
</dbReference>
<proteinExistence type="predicted"/>
<dbReference type="InterPro" id="IPR006498">
    <property type="entry name" value="Tail_tube"/>
</dbReference>
<sequence>MSVNAMPEKVVAYNVYDENEKIVGVSEEVTLPNLESMTETISGAGIAGEYESPTPGHFSSITMEIPFKVIYDASFKMMSPGGRTIVLRASQQSYDIAAGRIQYRALKITLKVLPKGLDLGKIAAGKMTETKNTLEVIYIKIEENRKTLLELDKLNFVYVVNGVDVLADVRNQI</sequence>
<evidence type="ECO:0000313" key="2">
    <source>
        <dbReference type="Proteomes" id="UP000035704"/>
    </source>
</evidence>
<dbReference type="Pfam" id="PF04985">
    <property type="entry name" value="Phage_tube"/>
    <property type="match status" value="1"/>
</dbReference>
<dbReference type="OrthoDB" id="9814992at2"/>
<dbReference type="PATRIC" id="fig|84022.5.peg.3020"/>
<protein>
    <submittedName>
        <fullName evidence="1">Phage major tail tube protein</fullName>
    </submittedName>
</protein>
<reference evidence="1 2" key="1">
    <citation type="submission" date="2014-10" db="EMBL/GenBank/DDBJ databases">
        <title>Genome sequence of Clostridium aceticum DSM 1496.</title>
        <authorList>
            <person name="Poehlein A."/>
            <person name="Schiel-Bengelsdorf B."/>
            <person name="Gottschalk G."/>
            <person name="Duerre P."/>
            <person name="Daniel R."/>
        </authorList>
    </citation>
    <scope>NUCLEOTIDE SEQUENCE [LARGE SCALE GENOMIC DNA]</scope>
    <source>
        <strain evidence="1 2">DSM 1496</strain>
    </source>
</reference>